<organism evidence="1 2">
    <name type="scientific">Strongylus vulgaris</name>
    <name type="common">Blood worm</name>
    <dbReference type="NCBI Taxonomy" id="40348"/>
    <lineage>
        <taxon>Eukaryota</taxon>
        <taxon>Metazoa</taxon>
        <taxon>Ecdysozoa</taxon>
        <taxon>Nematoda</taxon>
        <taxon>Chromadorea</taxon>
        <taxon>Rhabditida</taxon>
        <taxon>Rhabditina</taxon>
        <taxon>Rhabditomorpha</taxon>
        <taxon>Strongyloidea</taxon>
        <taxon>Strongylidae</taxon>
        <taxon>Strongylus</taxon>
    </lineage>
</organism>
<protein>
    <submittedName>
        <fullName evidence="1">Uncharacterized protein</fullName>
    </submittedName>
</protein>
<evidence type="ECO:0000313" key="1">
    <source>
        <dbReference type="EMBL" id="VDM67270.1"/>
    </source>
</evidence>
<name>A0A3P7I3J2_STRVU</name>
<evidence type="ECO:0000313" key="2">
    <source>
        <dbReference type="Proteomes" id="UP000270094"/>
    </source>
</evidence>
<sequence>MAFQSFQVRAPPGYNLGWGGVNGSSISSTAQLNQNSSFWRASTGSAAVPPGQQQYKYSAADKYPMQYFDS</sequence>
<proteinExistence type="predicted"/>
<dbReference type="OrthoDB" id="5827658at2759"/>
<dbReference type="Proteomes" id="UP000270094">
    <property type="component" value="Unassembled WGS sequence"/>
</dbReference>
<reference evidence="1 2" key="1">
    <citation type="submission" date="2018-11" db="EMBL/GenBank/DDBJ databases">
        <authorList>
            <consortium name="Pathogen Informatics"/>
        </authorList>
    </citation>
    <scope>NUCLEOTIDE SEQUENCE [LARGE SCALE GENOMIC DNA]</scope>
</reference>
<accession>A0A3P7I3J2</accession>
<dbReference type="EMBL" id="UYYB01005044">
    <property type="protein sequence ID" value="VDM67270.1"/>
    <property type="molecule type" value="Genomic_DNA"/>
</dbReference>
<keyword evidence="2" id="KW-1185">Reference proteome</keyword>
<dbReference type="AlphaFoldDB" id="A0A3P7I3J2"/>
<gene>
    <name evidence="1" type="ORF">SVUK_LOCUS2268</name>
</gene>